<evidence type="ECO:0000256" key="4">
    <source>
        <dbReference type="ARBA" id="ARBA00022833"/>
    </source>
</evidence>
<dbReference type="Pfam" id="PF04937">
    <property type="entry name" value="DUF659"/>
    <property type="match status" value="1"/>
</dbReference>
<dbReference type="AlphaFoldDB" id="A0A8T0QZ04"/>
<evidence type="ECO:0000256" key="5">
    <source>
        <dbReference type="ARBA" id="ARBA00023125"/>
    </source>
</evidence>
<comment type="subcellular location">
    <subcellularLocation>
        <location evidence="1">Nucleus</location>
    </subcellularLocation>
</comment>
<feature type="compositionally biased region" description="Acidic residues" evidence="7">
    <location>
        <begin position="100"/>
        <end position="115"/>
    </location>
</feature>
<evidence type="ECO:0000256" key="7">
    <source>
        <dbReference type="SAM" id="MobiDB-lite"/>
    </source>
</evidence>
<evidence type="ECO:0000259" key="10">
    <source>
        <dbReference type="Pfam" id="PF05699"/>
    </source>
</evidence>
<feature type="domain" description="HAT C-terminal dimerisation" evidence="10">
    <location>
        <begin position="629"/>
        <end position="699"/>
    </location>
</feature>
<evidence type="ECO:0000256" key="6">
    <source>
        <dbReference type="ARBA" id="ARBA00023242"/>
    </source>
</evidence>
<dbReference type="SUPFAM" id="SSF53098">
    <property type="entry name" value="Ribonuclease H-like"/>
    <property type="match status" value="1"/>
</dbReference>
<dbReference type="PANTHER" id="PTHR32166:SF74">
    <property type="entry name" value="OS05G0256350 PROTEIN"/>
    <property type="match status" value="1"/>
</dbReference>
<dbReference type="InterPro" id="IPR003656">
    <property type="entry name" value="Znf_BED"/>
</dbReference>
<evidence type="ECO:0000313" key="11">
    <source>
        <dbReference type="EMBL" id="KAG2578444.1"/>
    </source>
</evidence>
<accession>A0A8T0QZ04</accession>
<name>A0A8T0QZ04_PANVG</name>
<feature type="region of interest" description="Disordered" evidence="7">
    <location>
        <begin position="95"/>
        <end position="154"/>
    </location>
</feature>
<evidence type="ECO:0000259" key="8">
    <source>
        <dbReference type="Pfam" id="PF02892"/>
    </source>
</evidence>
<evidence type="ECO:0000256" key="1">
    <source>
        <dbReference type="ARBA" id="ARBA00004123"/>
    </source>
</evidence>
<dbReference type="InterPro" id="IPR008906">
    <property type="entry name" value="HATC_C_dom"/>
</dbReference>
<gene>
    <name evidence="11" type="ORF">PVAP13_6NG215203</name>
</gene>
<evidence type="ECO:0000259" key="9">
    <source>
        <dbReference type="Pfam" id="PF04937"/>
    </source>
</evidence>
<evidence type="ECO:0000256" key="3">
    <source>
        <dbReference type="ARBA" id="ARBA00022771"/>
    </source>
</evidence>
<feature type="domain" description="DUF659" evidence="9">
    <location>
        <begin position="255"/>
        <end position="405"/>
    </location>
</feature>
<feature type="compositionally biased region" description="Polar residues" evidence="7">
    <location>
        <begin position="123"/>
        <end position="134"/>
    </location>
</feature>
<dbReference type="Pfam" id="PF02892">
    <property type="entry name" value="zf-BED"/>
    <property type="match status" value="1"/>
</dbReference>
<keyword evidence="5" id="KW-0238">DNA-binding</keyword>
<dbReference type="OrthoDB" id="649944at2759"/>
<keyword evidence="2" id="KW-0479">Metal-binding</keyword>
<dbReference type="EMBL" id="CM029048">
    <property type="protein sequence ID" value="KAG2578444.1"/>
    <property type="molecule type" value="Genomic_DNA"/>
</dbReference>
<dbReference type="GO" id="GO:0046983">
    <property type="term" value="F:protein dimerization activity"/>
    <property type="evidence" value="ECO:0007669"/>
    <property type="project" value="InterPro"/>
</dbReference>
<proteinExistence type="predicted"/>
<feature type="domain" description="BED-type" evidence="8">
    <location>
        <begin position="28"/>
        <end position="62"/>
    </location>
</feature>
<evidence type="ECO:0000256" key="2">
    <source>
        <dbReference type="ARBA" id="ARBA00022723"/>
    </source>
</evidence>
<dbReference type="GO" id="GO:0003677">
    <property type="term" value="F:DNA binding"/>
    <property type="evidence" value="ECO:0007669"/>
    <property type="project" value="UniProtKB-KW"/>
</dbReference>
<dbReference type="GO" id="GO:0005634">
    <property type="term" value="C:nucleus"/>
    <property type="evidence" value="ECO:0007669"/>
    <property type="project" value="UniProtKB-SubCell"/>
</dbReference>
<reference evidence="11" key="1">
    <citation type="submission" date="2020-05" db="EMBL/GenBank/DDBJ databases">
        <title>WGS assembly of Panicum virgatum.</title>
        <authorList>
            <person name="Lovell J.T."/>
            <person name="Jenkins J."/>
            <person name="Shu S."/>
            <person name="Juenger T.E."/>
            <person name="Schmutz J."/>
        </authorList>
    </citation>
    <scope>NUCLEOTIDE SEQUENCE</scope>
    <source>
        <strain evidence="11">AP13</strain>
    </source>
</reference>
<feature type="compositionally biased region" description="Acidic residues" evidence="7">
    <location>
        <begin position="788"/>
        <end position="823"/>
    </location>
</feature>
<dbReference type="InterPro" id="IPR012337">
    <property type="entry name" value="RNaseH-like_sf"/>
</dbReference>
<evidence type="ECO:0008006" key="13">
    <source>
        <dbReference type="Google" id="ProtNLM"/>
    </source>
</evidence>
<keyword evidence="4" id="KW-0862">Zinc</keyword>
<feature type="compositionally biased region" description="Basic and acidic residues" evidence="7">
    <location>
        <begin position="11"/>
        <end position="23"/>
    </location>
</feature>
<sequence>MVDPASAAGDYDPKTDPARKAKSNDPGWKYGYWPDLQNKDKVQCILCGKDFSGGIKRFKQHLAGGYGDAKLCEHSTSEMRREFAAYLKGNKRKRAKYVHDDDDDGDDDGEEETEVVEVAANEGQGSVTGPASQASKVQPKPPKTKPSSGTAAKRKQALLSFQASGKKTQAQTKATKSVVEMLRKSPEEIVDERLSGTYQPTIVASHRTKEEKSYVDKQWALFFYECGVPFNAAAARQYQIAIEATTQYGSGYIPPTPYQLGEPLLQQVVKDTSTMREDHERAWKHYGCTLMSDGWSDRRGRHLINFLVNSPEGTYFLGSVDASSEVHDAPMLADLLEKQIEAIGKDKVVQIVTDNGANYKAAGKILMERIPSIFWSPCAAHCLDLMLEEIGNLKAFKKPITRARRMTTFIYRHGRILAAMREKTGGADLVRPAATRFATSFLTLKSLHKHKDALKALFVSETWTGNKLAKTKAGLDVHDIVLSTQFWNSVEDCLRASAPLLIVLRVVDGDEKPAMPEVQALMDQAKERISQSFAIQSKKPLLKKIMAIIERRWVKQMDHPLYGAALYLNPGKFHPLIKKDDDATIGQLRGCFLDVLARMVEDEETRDKINAQAMDYECLRGVAFSNKMAKQNLESMSPLDWWRSYSGRAIELQRFARRVVSLCASSSGYERNRSTFEFIHTKKRNRLLHKRLNSIVFVSYNRKMKSRFQKLKQKKGKAFDPLVIEDFDWNNEWTDSLHVHPQGGRGCECDLTWNHVDEALGASEALRGRNFPRRAHNRHARNSAPNVAEDDLGSDNEGEGEQEECSDPYDDADVTDCEDDPNEENGAQDMEADNIPGEFDDDY</sequence>
<dbReference type="Pfam" id="PF05699">
    <property type="entry name" value="Dimer_Tnp_hAT"/>
    <property type="match status" value="1"/>
</dbReference>
<evidence type="ECO:0000313" key="12">
    <source>
        <dbReference type="Proteomes" id="UP000823388"/>
    </source>
</evidence>
<feature type="region of interest" description="Disordered" evidence="7">
    <location>
        <begin position="773"/>
        <end position="843"/>
    </location>
</feature>
<comment type="caution">
    <text evidence="11">The sequence shown here is derived from an EMBL/GenBank/DDBJ whole genome shotgun (WGS) entry which is preliminary data.</text>
</comment>
<feature type="region of interest" description="Disordered" evidence="7">
    <location>
        <begin position="1"/>
        <end position="27"/>
    </location>
</feature>
<protein>
    <recommendedName>
        <fullName evidence="13">BED-type domain-containing protein</fullName>
    </recommendedName>
</protein>
<dbReference type="PANTHER" id="PTHR32166">
    <property type="entry name" value="OSJNBA0013A04.12 PROTEIN"/>
    <property type="match status" value="1"/>
</dbReference>
<keyword evidence="12" id="KW-1185">Reference proteome</keyword>
<dbReference type="Proteomes" id="UP000823388">
    <property type="component" value="Chromosome 6N"/>
</dbReference>
<keyword evidence="3" id="KW-0863">Zinc-finger</keyword>
<dbReference type="GO" id="GO:0008270">
    <property type="term" value="F:zinc ion binding"/>
    <property type="evidence" value="ECO:0007669"/>
    <property type="project" value="UniProtKB-KW"/>
</dbReference>
<organism evidence="11 12">
    <name type="scientific">Panicum virgatum</name>
    <name type="common">Blackwell switchgrass</name>
    <dbReference type="NCBI Taxonomy" id="38727"/>
    <lineage>
        <taxon>Eukaryota</taxon>
        <taxon>Viridiplantae</taxon>
        <taxon>Streptophyta</taxon>
        <taxon>Embryophyta</taxon>
        <taxon>Tracheophyta</taxon>
        <taxon>Spermatophyta</taxon>
        <taxon>Magnoliopsida</taxon>
        <taxon>Liliopsida</taxon>
        <taxon>Poales</taxon>
        <taxon>Poaceae</taxon>
        <taxon>PACMAD clade</taxon>
        <taxon>Panicoideae</taxon>
        <taxon>Panicodae</taxon>
        <taxon>Paniceae</taxon>
        <taxon>Panicinae</taxon>
        <taxon>Panicum</taxon>
        <taxon>Panicum sect. Hiantes</taxon>
    </lineage>
</organism>
<dbReference type="InterPro" id="IPR007021">
    <property type="entry name" value="DUF659"/>
</dbReference>
<keyword evidence="6" id="KW-0539">Nucleus</keyword>